<gene>
    <name evidence="2" type="primary">Dper\GL20825</name>
    <name evidence="2" type="ORF">Dper_GL20825</name>
</gene>
<reference evidence="2 3" key="1">
    <citation type="journal article" date="2007" name="Nature">
        <title>Evolution of genes and genomes on the Drosophila phylogeny.</title>
        <authorList>
            <consortium name="Drosophila 12 Genomes Consortium"/>
            <person name="Clark A.G."/>
            <person name="Eisen M.B."/>
            <person name="Smith D.R."/>
            <person name="Bergman C.M."/>
            <person name="Oliver B."/>
            <person name="Markow T.A."/>
            <person name="Kaufman T.C."/>
            <person name="Kellis M."/>
            <person name="Gelbart W."/>
            <person name="Iyer V.N."/>
            <person name="Pollard D.A."/>
            <person name="Sackton T.B."/>
            <person name="Larracuente A.M."/>
            <person name="Singh N.D."/>
            <person name="Abad J.P."/>
            <person name="Abt D.N."/>
            <person name="Adryan B."/>
            <person name="Aguade M."/>
            <person name="Akashi H."/>
            <person name="Anderson W.W."/>
            <person name="Aquadro C.F."/>
            <person name="Ardell D.H."/>
            <person name="Arguello R."/>
            <person name="Artieri C.G."/>
            <person name="Barbash D.A."/>
            <person name="Barker D."/>
            <person name="Barsanti P."/>
            <person name="Batterham P."/>
            <person name="Batzoglou S."/>
            <person name="Begun D."/>
            <person name="Bhutkar A."/>
            <person name="Blanco E."/>
            <person name="Bosak S.A."/>
            <person name="Bradley R.K."/>
            <person name="Brand A.D."/>
            <person name="Brent M.R."/>
            <person name="Brooks A.N."/>
            <person name="Brown R.H."/>
            <person name="Butlin R.K."/>
            <person name="Caggese C."/>
            <person name="Calvi B.R."/>
            <person name="Bernardo de Carvalho A."/>
            <person name="Caspi A."/>
            <person name="Castrezana S."/>
            <person name="Celniker S.E."/>
            <person name="Chang J.L."/>
            <person name="Chapple C."/>
            <person name="Chatterji S."/>
            <person name="Chinwalla A."/>
            <person name="Civetta A."/>
            <person name="Clifton S.W."/>
            <person name="Comeron J.M."/>
            <person name="Costello J.C."/>
            <person name="Coyne J.A."/>
            <person name="Daub J."/>
            <person name="David R.G."/>
            <person name="Delcher A.L."/>
            <person name="Delehaunty K."/>
            <person name="Do C.B."/>
            <person name="Ebling H."/>
            <person name="Edwards K."/>
            <person name="Eickbush T."/>
            <person name="Evans J.D."/>
            <person name="Filipski A."/>
            <person name="Findeiss S."/>
            <person name="Freyhult E."/>
            <person name="Fulton L."/>
            <person name="Fulton R."/>
            <person name="Garcia A.C."/>
            <person name="Gardiner A."/>
            <person name="Garfield D.A."/>
            <person name="Garvin B.E."/>
            <person name="Gibson G."/>
            <person name="Gilbert D."/>
            <person name="Gnerre S."/>
            <person name="Godfrey J."/>
            <person name="Good R."/>
            <person name="Gotea V."/>
            <person name="Gravely B."/>
            <person name="Greenberg A.J."/>
            <person name="Griffiths-Jones S."/>
            <person name="Gross S."/>
            <person name="Guigo R."/>
            <person name="Gustafson E.A."/>
            <person name="Haerty W."/>
            <person name="Hahn M.W."/>
            <person name="Halligan D.L."/>
            <person name="Halpern A.L."/>
            <person name="Halter G.M."/>
            <person name="Han M.V."/>
            <person name="Heger A."/>
            <person name="Hillier L."/>
            <person name="Hinrichs A.S."/>
            <person name="Holmes I."/>
            <person name="Hoskins R.A."/>
            <person name="Hubisz M.J."/>
            <person name="Hultmark D."/>
            <person name="Huntley M.A."/>
            <person name="Jaffe D.B."/>
            <person name="Jagadeeshan S."/>
            <person name="Jeck W.R."/>
            <person name="Johnson J."/>
            <person name="Jones C.D."/>
            <person name="Jordan W.C."/>
            <person name="Karpen G.H."/>
            <person name="Kataoka E."/>
            <person name="Keightley P.D."/>
            <person name="Kheradpour P."/>
            <person name="Kirkness E.F."/>
            <person name="Koerich L.B."/>
            <person name="Kristiansen K."/>
            <person name="Kudrna D."/>
            <person name="Kulathinal R.J."/>
            <person name="Kumar S."/>
            <person name="Kwok R."/>
            <person name="Lander E."/>
            <person name="Langley C.H."/>
            <person name="Lapoint R."/>
            <person name="Lazzaro B.P."/>
            <person name="Lee S.J."/>
            <person name="Levesque L."/>
            <person name="Li R."/>
            <person name="Lin C.F."/>
            <person name="Lin M.F."/>
            <person name="Lindblad-Toh K."/>
            <person name="Llopart A."/>
            <person name="Long M."/>
            <person name="Low L."/>
            <person name="Lozovsky E."/>
            <person name="Lu J."/>
            <person name="Luo M."/>
            <person name="Machado C.A."/>
            <person name="Makalowski W."/>
            <person name="Marzo M."/>
            <person name="Matsuda M."/>
            <person name="Matzkin L."/>
            <person name="McAllister B."/>
            <person name="McBride C.S."/>
            <person name="McKernan B."/>
            <person name="McKernan K."/>
            <person name="Mendez-Lago M."/>
            <person name="Minx P."/>
            <person name="Mollenhauer M.U."/>
            <person name="Montooth K."/>
            <person name="Mount S.M."/>
            <person name="Mu X."/>
            <person name="Myers E."/>
            <person name="Negre B."/>
            <person name="Newfeld S."/>
            <person name="Nielsen R."/>
            <person name="Noor M.A."/>
            <person name="O'Grady P."/>
            <person name="Pachter L."/>
            <person name="Papaceit M."/>
            <person name="Parisi M.J."/>
            <person name="Parisi M."/>
            <person name="Parts L."/>
            <person name="Pedersen J.S."/>
            <person name="Pesole G."/>
            <person name="Phillippy A.M."/>
            <person name="Ponting C.P."/>
            <person name="Pop M."/>
            <person name="Porcelli D."/>
            <person name="Powell J.R."/>
            <person name="Prohaska S."/>
            <person name="Pruitt K."/>
            <person name="Puig M."/>
            <person name="Quesneville H."/>
            <person name="Ram K.R."/>
            <person name="Rand D."/>
            <person name="Rasmussen M.D."/>
            <person name="Reed L.K."/>
            <person name="Reenan R."/>
            <person name="Reily A."/>
            <person name="Remington K.A."/>
            <person name="Rieger T.T."/>
            <person name="Ritchie M.G."/>
            <person name="Robin C."/>
            <person name="Rogers Y.H."/>
            <person name="Rohde C."/>
            <person name="Rozas J."/>
            <person name="Rubenfield M.J."/>
            <person name="Ruiz A."/>
            <person name="Russo S."/>
            <person name="Salzberg S.L."/>
            <person name="Sanchez-Gracia A."/>
            <person name="Saranga D.J."/>
            <person name="Sato H."/>
            <person name="Schaeffer S.W."/>
            <person name="Schatz M.C."/>
            <person name="Schlenke T."/>
            <person name="Schwartz R."/>
            <person name="Segarra C."/>
            <person name="Singh R.S."/>
            <person name="Sirot L."/>
            <person name="Sirota M."/>
            <person name="Sisneros N.B."/>
            <person name="Smith C.D."/>
            <person name="Smith T.F."/>
            <person name="Spieth J."/>
            <person name="Stage D.E."/>
            <person name="Stark A."/>
            <person name="Stephan W."/>
            <person name="Strausberg R.L."/>
            <person name="Strempel S."/>
            <person name="Sturgill D."/>
            <person name="Sutton G."/>
            <person name="Sutton G.G."/>
            <person name="Tao W."/>
            <person name="Teichmann S."/>
            <person name="Tobari Y.N."/>
            <person name="Tomimura Y."/>
            <person name="Tsolas J.M."/>
            <person name="Valente V.L."/>
            <person name="Venter E."/>
            <person name="Venter J.C."/>
            <person name="Vicario S."/>
            <person name="Vieira F.G."/>
            <person name="Vilella A.J."/>
            <person name="Villasante A."/>
            <person name="Walenz B."/>
            <person name="Wang J."/>
            <person name="Wasserman M."/>
            <person name="Watts T."/>
            <person name="Wilson D."/>
            <person name="Wilson R.K."/>
            <person name="Wing R.A."/>
            <person name="Wolfner M.F."/>
            <person name="Wong A."/>
            <person name="Wong G.K."/>
            <person name="Wu C.I."/>
            <person name="Wu G."/>
            <person name="Yamamoto D."/>
            <person name="Yang H.P."/>
            <person name="Yang S.P."/>
            <person name="Yorke J.A."/>
            <person name="Yoshida K."/>
            <person name="Zdobnov E."/>
            <person name="Zhang P."/>
            <person name="Zhang Y."/>
            <person name="Zimin A.V."/>
            <person name="Baldwin J."/>
            <person name="Abdouelleil A."/>
            <person name="Abdulkadir J."/>
            <person name="Abebe A."/>
            <person name="Abera B."/>
            <person name="Abreu J."/>
            <person name="Acer S.C."/>
            <person name="Aftuck L."/>
            <person name="Alexander A."/>
            <person name="An P."/>
            <person name="Anderson E."/>
            <person name="Anderson S."/>
            <person name="Arachi H."/>
            <person name="Azer M."/>
            <person name="Bachantsang P."/>
            <person name="Barry A."/>
            <person name="Bayul T."/>
            <person name="Berlin A."/>
            <person name="Bessette D."/>
            <person name="Bloom T."/>
            <person name="Blye J."/>
            <person name="Boguslavskiy L."/>
            <person name="Bonnet C."/>
            <person name="Boukhgalter B."/>
            <person name="Bourzgui I."/>
            <person name="Brown A."/>
            <person name="Cahill P."/>
            <person name="Channer S."/>
            <person name="Cheshatsang Y."/>
            <person name="Chuda L."/>
            <person name="Citroen M."/>
            <person name="Collymore A."/>
            <person name="Cooke P."/>
            <person name="Costello M."/>
            <person name="D'Aco K."/>
            <person name="Daza R."/>
            <person name="De Haan G."/>
            <person name="DeGray S."/>
            <person name="DeMaso C."/>
            <person name="Dhargay N."/>
            <person name="Dooley K."/>
            <person name="Dooley E."/>
            <person name="Doricent M."/>
            <person name="Dorje P."/>
            <person name="Dorjee K."/>
            <person name="Dupes A."/>
            <person name="Elong R."/>
            <person name="Falk J."/>
            <person name="Farina A."/>
            <person name="Faro S."/>
            <person name="Ferguson D."/>
            <person name="Fisher S."/>
            <person name="Foley C.D."/>
            <person name="Franke A."/>
            <person name="Friedrich D."/>
            <person name="Gadbois L."/>
            <person name="Gearin G."/>
            <person name="Gearin C.R."/>
            <person name="Giannoukos G."/>
            <person name="Goode T."/>
            <person name="Graham J."/>
            <person name="Grandbois E."/>
            <person name="Grewal S."/>
            <person name="Gyaltsen K."/>
            <person name="Hafez N."/>
            <person name="Hagos B."/>
            <person name="Hall J."/>
            <person name="Henson C."/>
            <person name="Hollinger A."/>
            <person name="Honan T."/>
            <person name="Huard M.D."/>
            <person name="Hughes L."/>
            <person name="Hurhula B."/>
            <person name="Husby M.E."/>
            <person name="Kamat A."/>
            <person name="Kanga B."/>
            <person name="Kashin S."/>
            <person name="Khazanovich D."/>
            <person name="Kisner P."/>
            <person name="Lance K."/>
            <person name="Lara M."/>
            <person name="Lee W."/>
            <person name="Lennon N."/>
            <person name="Letendre F."/>
            <person name="LeVine R."/>
            <person name="Lipovsky A."/>
            <person name="Liu X."/>
            <person name="Liu J."/>
            <person name="Liu S."/>
            <person name="Lokyitsang T."/>
            <person name="Lokyitsang Y."/>
            <person name="Lubonja R."/>
            <person name="Lui A."/>
            <person name="MacDonald P."/>
            <person name="Magnisalis V."/>
            <person name="Maru K."/>
            <person name="Matthews C."/>
            <person name="McCusker W."/>
            <person name="McDonough S."/>
            <person name="Mehta T."/>
            <person name="Meldrim J."/>
            <person name="Meneus L."/>
            <person name="Mihai O."/>
            <person name="Mihalev A."/>
            <person name="Mihova T."/>
            <person name="Mittelman R."/>
            <person name="Mlenga V."/>
            <person name="Montmayeur A."/>
            <person name="Mulrain L."/>
            <person name="Navidi A."/>
            <person name="Naylor J."/>
            <person name="Negash T."/>
            <person name="Nguyen T."/>
            <person name="Nguyen N."/>
            <person name="Nicol R."/>
            <person name="Norbu C."/>
            <person name="Norbu N."/>
            <person name="Novod N."/>
            <person name="O'Neill B."/>
            <person name="Osman S."/>
            <person name="Markiewicz E."/>
            <person name="Oyono O.L."/>
            <person name="Patti C."/>
            <person name="Phunkhang P."/>
            <person name="Pierre F."/>
            <person name="Priest M."/>
            <person name="Raghuraman S."/>
            <person name="Rege F."/>
            <person name="Reyes R."/>
            <person name="Rise C."/>
            <person name="Rogov P."/>
            <person name="Ross K."/>
            <person name="Ryan E."/>
            <person name="Settipalli S."/>
            <person name="Shea T."/>
            <person name="Sherpa N."/>
            <person name="Shi L."/>
            <person name="Shih D."/>
            <person name="Sparrow T."/>
            <person name="Spaulding J."/>
            <person name="Stalker J."/>
            <person name="Stange-Thomann N."/>
            <person name="Stavropoulos S."/>
            <person name="Stone C."/>
            <person name="Strader C."/>
            <person name="Tesfaye S."/>
            <person name="Thomson T."/>
            <person name="Thoulutsang Y."/>
            <person name="Thoulutsang D."/>
            <person name="Topham K."/>
            <person name="Topping I."/>
            <person name="Tsamla T."/>
            <person name="Vassiliev H."/>
            <person name="Vo A."/>
            <person name="Wangchuk T."/>
            <person name="Wangdi T."/>
            <person name="Weiand M."/>
            <person name="Wilkinson J."/>
            <person name="Wilson A."/>
            <person name="Yadav S."/>
            <person name="Young G."/>
            <person name="Yu Q."/>
            <person name="Zembek L."/>
            <person name="Zhong D."/>
            <person name="Zimmer A."/>
            <person name="Zwirko Z."/>
            <person name="Jaffe D.B."/>
            <person name="Alvarez P."/>
            <person name="Brockman W."/>
            <person name="Butler J."/>
            <person name="Chin C."/>
            <person name="Gnerre S."/>
            <person name="Grabherr M."/>
            <person name="Kleber M."/>
            <person name="Mauceli E."/>
            <person name="MacCallum I."/>
        </authorList>
    </citation>
    <scope>NUCLEOTIDE SEQUENCE [LARGE SCALE GENOMIC DNA]</scope>
    <source>
        <strain evidence="3">MSH-3 / Tucson 14011-0111.49</strain>
    </source>
</reference>
<dbReference type="EMBL" id="CH480135">
    <property type="protein sequence ID" value="EDW26395.1"/>
    <property type="molecule type" value="Genomic_DNA"/>
</dbReference>
<dbReference type="InterPro" id="IPR055469">
    <property type="entry name" value="DUF7041"/>
</dbReference>
<name>B4HDE1_DROPE</name>
<evidence type="ECO:0000313" key="2">
    <source>
        <dbReference type="EMBL" id="EDW26395.1"/>
    </source>
</evidence>
<dbReference type="Proteomes" id="UP000008744">
    <property type="component" value="Unassembled WGS sequence"/>
</dbReference>
<evidence type="ECO:0000313" key="3">
    <source>
        <dbReference type="Proteomes" id="UP000008744"/>
    </source>
</evidence>
<protein>
    <submittedName>
        <fullName evidence="2">GL20825</fullName>
    </submittedName>
</protein>
<proteinExistence type="predicted"/>
<dbReference type="HOGENOM" id="CLU_2815161_0_0_1"/>
<dbReference type="PhylomeDB" id="B4HDE1"/>
<accession>B4HDE1</accession>
<dbReference type="AlphaFoldDB" id="B4HDE1"/>
<sequence>MANTEATLNDLRQQLQRLPKFNKSNPQLWFAQLERLVNLHNAVCDDHKFDLVSIQLEGDAVHAFDCC</sequence>
<organism evidence="3">
    <name type="scientific">Drosophila persimilis</name>
    <name type="common">Fruit fly</name>
    <dbReference type="NCBI Taxonomy" id="7234"/>
    <lineage>
        <taxon>Eukaryota</taxon>
        <taxon>Metazoa</taxon>
        <taxon>Ecdysozoa</taxon>
        <taxon>Arthropoda</taxon>
        <taxon>Hexapoda</taxon>
        <taxon>Insecta</taxon>
        <taxon>Pterygota</taxon>
        <taxon>Neoptera</taxon>
        <taxon>Endopterygota</taxon>
        <taxon>Diptera</taxon>
        <taxon>Brachycera</taxon>
        <taxon>Muscomorpha</taxon>
        <taxon>Ephydroidea</taxon>
        <taxon>Drosophilidae</taxon>
        <taxon>Drosophila</taxon>
        <taxon>Sophophora</taxon>
    </lineage>
</organism>
<evidence type="ECO:0000259" key="1">
    <source>
        <dbReference type="Pfam" id="PF23055"/>
    </source>
</evidence>
<dbReference type="Pfam" id="PF23055">
    <property type="entry name" value="DUF7041"/>
    <property type="match status" value="1"/>
</dbReference>
<feature type="domain" description="DUF7041" evidence="1">
    <location>
        <begin position="18"/>
        <end position="63"/>
    </location>
</feature>
<keyword evidence="3" id="KW-1185">Reference proteome</keyword>